<dbReference type="OrthoDB" id="20872at2759"/>
<evidence type="ECO:0000259" key="2">
    <source>
        <dbReference type="Pfam" id="PF17046"/>
    </source>
</evidence>
<gene>
    <name evidence="3" type="ORF">HETSPECPRED_002610</name>
</gene>
<accession>A0A8H3PHX8</accession>
<evidence type="ECO:0000259" key="1">
    <source>
        <dbReference type="Pfam" id="PF14479"/>
    </source>
</evidence>
<dbReference type="EMBL" id="CAJPDS010000160">
    <property type="protein sequence ID" value="CAF9940684.1"/>
    <property type="molecule type" value="Genomic_DNA"/>
</dbReference>
<dbReference type="InterPro" id="IPR029498">
    <property type="entry name" value="HeLo_dom"/>
</dbReference>
<feature type="domain" description="Prion-inhibition and propagation HeLo" evidence="1">
    <location>
        <begin position="5"/>
        <end position="178"/>
    </location>
</feature>
<evidence type="ECO:0008006" key="5">
    <source>
        <dbReference type="Google" id="ProtNLM"/>
    </source>
</evidence>
<dbReference type="InterPro" id="IPR031469">
    <property type="entry name" value="SesB_dom"/>
</dbReference>
<sequence length="237" mass="25701">MEPTGLAVGVLAIAGLFNNAIDCFEYVQIGRNFGQGYQTGLLKLDGARLRLSRWGQAVGLSCELKDTQSLSQALESARDVDQAEQILGQILELLAGAESISAKFKKRGEQSEEELAKIRQAYDRRQNGHYEEKHFKRLIEDITSLIDDLIELFPAAQASQKKLCTAEVADMSAKGNLPMLGTVLQGQDKLLEKAIVDALNPRSQAAPNITFSGSHNSGLQLASNVGTISNLRWGSGA</sequence>
<comment type="caution">
    <text evidence="3">The sequence shown here is derived from an EMBL/GenBank/DDBJ whole genome shotgun (WGS) entry which is preliminary data.</text>
</comment>
<organism evidence="3 4">
    <name type="scientific">Heterodermia speciosa</name>
    <dbReference type="NCBI Taxonomy" id="116794"/>
    <lineage>
        <taxon>Eukaryota</taxon>
        <taxon>Fungi</taxon>
        <taxon>Dikarya</taxon>
        <taxon>Ascomycota</taxon>
        <taxon>Pezizomycotina</taxon>
        <taxon>Lecanoromycetes</taxon>
        <taxon>OSLEUM clade</taxon>
        <taxon>Lecanoromycetidae</taxon>
        <taxon>Caliciales</taxon>
        <taxon>Physciaceae</taxon>
        <taxon>Heterodermia</taxon>
    </lineage>
</organism>
<dbReference type="Gene3D" id="1.20.120.1020">
    <property type="entry name" value="Prion-inhibition and propagation, HeLo domain"/>
    <property type="match status" value="2"/>
</dbReference>
<dbReference type="Pfam" id="PF14479">
    <property type="entry name" value="HeLo"/>
    <property type="match status" value="1"/>
</dbReference>
<dbReference type="InterPro" id="IPR038305">
    <property type="entry name" value="HeLo_sf"/>
</dbReference>
<evidence type="ECO:0000313" key="3">
    <source>
        <dbReference type="EMBL" id="CAF9940684.1"/>
    </source>
</evidence>
<name>A0A8H3PHX8_9LECA</name>
<dbReference type="AlphaFoldDB" id="A0A8H3PHX8"/>
<proteinExistence type="predicted"/>
<dbReference type="PANTHER" id="PTHR37542">
    <property type="entry name" value="HELO DOMAIN-CONTAINING PROTEIN-RELATED"/>
    <property type="match status" value="1"/>
</dbReference>
<protein>
    <recommendedName>
        <fullName evidence="5">Prion-inhibition and propagation HeLo domain-containing protein</fullName>
    </recommendedName>
</protein>
<keyword evidence="4" id="KW-1185">Reference proteome</keyword>
<dbReference type="Proteomes" id="UP000664521">
    <property type="component" value="Unassembled WGS sequence"/>
</dbReference>
<feature type="domain" description="Fungal death-pathway protein SesB" evidence="2">
    <location>
        <begin position="204"/>
        <end position="229"/>
    </location>
</feature>
<dbReference type="PANTHER" id="PTHR37542:SF3">
    <property type="entry name" value="PRION-INHIBITION AND PROPAGATION HELO DOMAIN-CONTAINING PROTEIN"/>
    <property type="match status" value="1"/>
</dbReference>
<reference evidence="3" key="1">
    <citation type="submission" date="2021-03" db="EMBL/GenBank/DDBJ databases">
        <authorList>
            <person name="Tagirdzhanova G."/>
        </authorList>
    </citation>
    <scope>NUCLEOTIDE SEQUENCE</scope>
</reference>
<dbReference type="Pfam" id="PF17046">
    <property type="entry name" value="Ses_B"/>
    <property type="match status" value="1"/>
</dbReference>
<evidence type="ECO:0000313" key="4">
    <source>
        <dbReference type="Proteomes" id="UP000664521"/>
    </source>
</evidence>